<dbReference type="OrthoDB" id="4721017at2"/>
<evidence type="ECO:0000313" key="3">
    <source>
        <dbReference type="Proteomes" id="UP000316628"/>
    </source>
</evidence>
<evidence type="ECO:0000256" key="1">
    <source>
        <dbReference type="SAM" id="Coils"/>
    </source>
</evidence>
<dbReference type="SUPFAM" id="SSF52833">
    <property type="entry name" value="Thioredoxin-like"/>
    <property type="match status" value="1"/>
</dbReference>
<keyword evidence="1" id="KW-0175">Coiled coil</keyword>
<dbReference type="AlphaFoldDB" id="A0A543JNH3"/>
<protein>
    <submittedName>
        <fullName evidence="2">Putative dithiol-disulfide oxidoreductase (DUF899 family)</fullName>
    </submittedName>
</protein>
<reference evidence="2 3" key="1">
    <citation type="submission" date="2019-06" db="EMBL/GenBank/DDBJ databases">
        <title>Sequencing the genomes of 1000 actinobacteria strains.</title>
        <authorList>
            <person name="Klenk H.-P."/>
        </authorList>
    </citation>
    <scope>NUCLEOTIDE SEQUENCE [LARGE SCALE GENOMIC DNA]</scope>
    <source>
        <strain evidence="2 3">DSM 45456</strain>
    </source>
</reference>
<keyword evidence="3" id="KW-1185">Reference proteome</keyword>
<evidence type="ECO:0000313" key="2">
    <source>
        <dbReference type="EMBL" id="TQM84380.1"/>
    </source>
</evidence>
<gene>
    <name evidence="2" type="ORF">FHX81_6824</name>
</gene>
<dbReference type="InterPro" id="IPR010296">
    <property type="entry name" value="DUF899_thioredox"/>
</dbReference>
<dbReference type="Proteomes" id="UP000316628">
    <property type="component" value="Unassembled WGS sequence"/>
</dbReference>
<dbReference type="Pfam" id="PF05988">
    <property type="entry name" value="DUF899"/>
    <property type="match status" value="1"/>
</dbReference>
<comment type="caution">
    <text evidence="2">The sequence shown here is derived from an EMBL/GenBank/DDBJ whole genome shotgun (WGS) entry which is preliminary data.</text>
</comment>
<name>A0A543JNH3_9PSEU</name>
<dbReference type="InterPro" id="IPR036249">
    <property type="entry name" value="Thioredoxin-like_sf"/>
</dbReference>
<sequence length="234" mass="27404">MTQPKVVSRAEWLEARKALLEKEKEVTRARDMIAEERRKLPMVKVEKDYTFEGPGGSRLTLLDLFEGRRQLIVRHYMFSPGAKEGCIGCSMQADSVGELAHMWARDTTFVMISRAPVADFEPFKQRMGWNIPWYSSFGSDFNYDYEVSTEMGESPGVSAFYREGDDVFFTYSIFDRGGDIFKSFYNYLDITHLGRQEEQLDHPWDWWRFKDTYDAEESHGPGDNWWNGTRYQQA</sequence>
<accession>A0A543JNH3</accession>
<dbReference type="RefSeq" id="WP_141982570.1">
    <property type="nucleotide sequence ID" value="NZ_VFPP01000001.1"/>
</dbReference>
<dbReference type="EMBL" id="VFPP01000001">
    <property type="protein sequence ID" value="TQM84380.1"/>
    <property type="molecule type" value="Genomic_DNA"/>
</dbReference>
<feature type="coiled-coil region" evidence="1">
    <location>
        <begin position="10"/>
        <end position="39"/>
    </location>
</feature>
<proteinExistence type="predicted"/>
<organism evidence="2 3">
    <name type="scientific">Saccharothrix saharensis</name>
    <dbReference type="NCBI Taxonomy" id="571190"/>
    <lineage>
        <taxon>Bacteria</taxon>
        <taxon>Bacillati</taxon>
        <taxon>Actinomycetota</taxon>
        <taxon>Actinomycetes</taxon>
        <taxon>Pseudonocardiales</taxon>
        <taxon>Pseudonocardiaceae</taxon>
        <taxon>Saccharothrix</taxon>
    </lineage>
</organism>